<dbReference type="Proteomes" id="UP000196573">
    <property type="component" value="Unassembled WGS sequence"/>
</dbReference>
<proteinExistence type="predicted"/>
<sequence>MRKSVVTISLNSEQVLMFYKRQKERVRAVSEDGTSISLPFDIIAQFVSHHGIHGRFEISYDSSGKFKGIRKVG</sequence>
<dbReference type="InterPro" id="IPR021363">
    <property type="entry name" value="DUF2835"/>
</dbReference>
<keyword evidence="2" id="KW-1185">Reference proteome</keyword>
<protein>
    <recommendedName>
        <fullName evidence="3">Topoisomerase II</fullName>
    </recommendedName>
</protein>
<dbReference type="AlphaFoldDB" id="A0A1X7AL21"/>
<evidence type="ECO:0000313" key="2">
    <source>
        <dbReference type="Proteomes" id="UP000196573"/>
    </source>
</evidence>
<dbReference type="Pfam" id="PF11197">
    <property type="entry name" value="DUF2835"/>
    <property type="match status" value="1"/>
</dbReference>
<name>A0A1X7AL21_9GAMM</name>
<dbReference type="EMBL" id="FWPT01000006">
    <property type="protein sequence ID" value="SMA48536.1"/>
    <property type="molecule type" value="Genomic_DNA"/>
</dbReference>
<evidence type="ECO:0008006" key="3">
    <source>
        <dbReference type="Google" id="ProtNLM"/>
    </source>
</evidence>
<accession>A0A1X7AL21</accession>
<evidence type="ECO:0000313" key="1">
    <source>
        <dbReference type="EMBL" id="SMA48536.1"/>
    </source>
</evidence>
<dbReference type="RefSeq" id="WP_087110897.1">
    <property type="nucleotide sequence ID" value="NZ_CBCSCN010000006.1"/>
</dbReference>
<dbReference type="OrthoDB" id="5600793at2"/>
<gene>
    <name evidence="1" type="ORF">EHSB41UT_02783</name>
</gene>
<organism evidence="1 2">
    <name type="scientific">Parendozoicomonas haliclonae</name>
    <dbReference type="NCBI Taxonomy" id="1960125"/>
    <lineage>
        <taxon>Bacteria</taxon>
        <taxon>Pseudomonadati</taxon>
        <taxon>Pseudomonadota</taxon>
        <taxon>Gammaproteobacteria</taxon>
        <taxon>Oceanospirillales</taxon>
        <taxon>Endozoicomonadaceae</taxon>
        <taxon>Parendozoicomonas</taxon>
    </lineage>
</organism>
<reference evidence="1 2" key="1">
    <citation type="submission" date="2017-03" db="EMBL/GenBank/DDBJ databases">
        <authorList>
            <person name="Afonso C.L."/>
            <person name="Miller P.J."/>
            <person name="Scott M.A."/>
            <person name="Spackman E."/>
            <person name="Goraichik I."/>
            <person name="Dimitrov K.M."/>
            <person name="Suarez D.L."/>
            <person name="Swayne D.E."/>
        </authorList>
    </citation>
    <scope>NUCLEOTIDE SEQUENCE [LARGE SCALE GENOMIC DNA]</scope>
    <source>
        <strain evidence="1">SB41UT1</strain>
    </source>
</reference>